<dbReference type="CDD" id="cd00118">
    <property type="entry name" value="LysM"/>
    <property type="match status" value="2"/>
</dbReference>
<proteinExistence type="predicted"/>
<dbReference type="GO" id="GO:0012505">
    <property type="term" value="C:endomembrane system"/>
    <property type="evidence" value="ECO:0007669"/>
    <property type="project" value="TreeGrafter"/>
</dbReference>
<dbReference type="GO" id="GO:0070492">
    <property type="term" value="F:oligosaccharide binding"/>
    <property type="evidence" value="ECO:0007669"/>
    <property type="project" value="TreeGrafter"/>
</dbReference>
<dbReference type="PANTHER" id="PTHR46066">
    <property type="entry name" value="CHITINASE DOMAIN-CONTAINING PROTEIN 1 FAMILY MEMBER"/>
    <property type="match status" value="1"/>
</dbReference>
<dbReference type="CDD" id="cd02874">
    <property type="entry name" value="GH18_CFLE_spore_hydrolase"/>
    <property type="match status" value="1"/>
</dbReference>
<evidence type="ECO:0000313" key="5">
    <source>
        <dbReference type="EMBL" id="VYT04727.1"/>
    </source>
</evidence>
<keyword evidence="1" id="KW-0378">Hydrolase</keyword>
<dbReference type="AlphaFoldDB" id="A0A6N2TGN6"/>
<evidence type="ECO:0000256" key="2">
    <source>
        <dbReference type="ARBA" id="ARBA00023295"/>
    </source>
</evidence>
<dbReference type="InterPro" id="IPR011583">
    <property type="entry name" value="Chitinase_II/V-like_cat"/>
</dbReference>
<dbReference type="InterPro" id="IPR036779">
    <property type="entry name" value="LysM_dom_sf"/>
</dbReference>
<sequence>MPIHVVKSGETIYSIAQLYDVSADRIVYDNELAAQQNLVPGQALLILMPSRVHIVREGQTVEQIAEEYSITVKNLYQNNPFLLNQTYLLEGQSLVISYGGEPLMQGRISGYAYPFIEPYILREVLLYIDEILIFSYGFTAEGELIPPQIDETWGIQEAWNQQVEPILVLTPFAETGTFNSGLIQILSENETVQDNLIENLLETVREKGYVGVDVDFEYIRPEDRVGYADFVNRLRETMNENGYRVSVALAPKTSSYQKGLLYEAMDYHLLGQSANTVFLMTYEWGYTYGPPLAVAPLPNVRQVLEYALTEIPKEKIVLGVPNYGYSWPLPYERGVTKARLIGNVEANVIAAERGAEIQYDERYQSPFFYYEIGGRRYEVWFEDVRSIYAKLQLAAEKDIHGVGYWNLMRPFRANWLLVNQMLH</sequence>
<dbReference type="Pfam" id="PF00704">
    <property type="entry name" value="Glyco_hydro_18"/>
    <property type="match status" value="1"/>
</dbReference>
<evidence type="ECO:0000259" key="3">
    <source>
        <dbReference type="PROSITE" id="PS51782"/>
    </source>
</evidence>
<dbReference type="Gene3D" id="3.20.20.80">
    <property type="entry name" value="Glycosidases"/>
    <property type="match status" value="1"/>
</dbReference>
<dbReference type="SMART" id="SM00636">
    <property type="entry name" value="Glyco_18"/>
    <property type="match status" value="1"/>
</dbReference>
<dbReference type="Gene3D" id="3.10.50.10">
    <property type="match status" value="1"/>
</dbReference>
<dbReference type="GO" id="GO:0008061">
    <property type="term" value="F:chitin binding"/>
    <property type="evidence" value="ECO:0007669"/>
    <property type="project" value="InterPro"/>
</dbReference>
<dbReference type="InterPro" id="IPR017853">
    <property type="entry name" value="GH"/>
</dbReference>
<dbReference type="InterPro" id="IPR029070">
    <property type="entry name" value="Chitinase_insertion_sf"/>
</dbReference>
<dbReference type="PROSITE" id="PS51910">
    <property type="entry name" value="GH18_2"/>
    <property type="match status" value="1"/>
</dbReference>
<protein>
    <submittedName>
        <fullName evidence="5">Spore germination protein YaaH</fullName>
    </submittedName>
</protein>
<organism evidence="5">
    <name type="scientific">[Clostridium] nexile</name>
    <dbReference type="NCBI Taxonomy" id="29361"/>
    <lineage>
        <taxon>Bacteria</taxon>
        <taxon>Bacillati</taxon>
        <taxon>Bacillota</taxon>
        <taxon>Clostridia</taxon>
        <taxon>Lachnospirales</taxon>
        <taxon>Lachnospiraceae</taxon>
        <taxon>Tyzzerella</taxon>
    </lineage>
</organism>
<accession>A0A6N2TGN6</accession>
<dbReference type="EMBL" id="CACRTG010000012">
    <property type="protein sequence ID" value="VYT04727.1"/>
    <property type="molecule type" value="Genomic_DNA"/>
</dbReference>
<dbReference type="InterPro" id="IPR001223">
    <property type="entry name" value="Glyco_hydro18_cat"/>
</dbReference>
<keyword evidence="2" id="KW-0326">Glycosidase</keyword>
<dbReference type="SMART" id="SM00257">
    <property type="entry name" value="LysM"/>
    <property type="match status" value="2"/>
</dbReference>
<gene>
    <name evidence="5" type="primary">yaaH</name>
    <name evidence="5" type="ORF">CNLFYP112_00354</name>
</gene>
<evidence type="ECO:0000256" key="1">
    <source>
        <dbReference type="ARBA" id="ARBA00022801"/>
    </source>
</evidence>
<dbReference type="GO" id="GO:0005975">
    <property type="term" value="P:carbohydrate metabolic process"/>
    <property type="evidence" value="ECO:0007669"/>
    <property type="project" value="InterPro"/>
</dbReference>
<feature type="domain" description="GH18" evidence="4">
    <location>
        <begin position="106"/>
        <end position="423"/>
    </location>
</feature>
<dbReference type="Pfam" id="PF01476">
    <property type="entry name" value="LysM"/>
    <property type="match status" value="2"/>
</dbReference>
<dbReference type="InterPro" id="IPR041704">
    <property type="entry name" value="CFLE_GH18"/>
</dbReference>
<dbReference type="GO" id="GO:0016798">
    <property type="term" value="F:hydrolase activity, acting on glycosyl bonds"/>
    <property type="evidence" value="ECO:0007669"/>
    <property type="project" value="UniProtKB-KW"/>
</dbReference>
<dbReference type="SUPFAM" id="SSF54106">
    <property type="entry name" value="LysM domain"/>
    <property type="match status" value="2"/>
</dbReference>
<dbReference type="PANTHER" id="PTHR46066:SF2">
    <property type="entry name" value="CHITINASE DOMAIN-CONTAINING PROTEIN 1"/>
    <property type="match status" value="1"/>
</dbReference>
<evidence type="ECO:0000259" key="4">
    <source>
        <dbReference type="PROSITE" id="PS51910"/>
    </source>
</evidence>
<name>A0A6N2TGN6_9FIRM</name>
<feature type="domain" description="LysM" evidence="3">
    <location>
        <begin position="51"/>
        <end position="96"/>
    </location>
</feature>
<feature type="domain" description="LysM" evidence="3">
    <location>
        <begin position="2"/>
        <end position="46"/>
    </location>
</feature>
<dbReference type="Gene3D" id="3.10.350.10">
    <property type="entry name" value="LysM domain"/>
    <property type="match status" value="2"/>
</dbReference>
<dbReference type="SUPFAM" id="SSF51445">
    <property type="entry name" value="(Trans)glycosidases"/>
    <property type="match status" value="1"/>
</dbReference>
<dbReference type="InterPro" id="IPR018392">
    <property type="entry name" value="LysM"/>
</dbReference>
<reference evidence="5" key="1">
    <citation type="submission" date="2019-11" db="EMBL/GenBank/DDBJ databases">
        <authorList>
            <person name="Feng L."/>
        </authorList>
    </citation>
    <scope>NUCLEOTIDE SEQUENCE</scope>
    <source>
        <strain evidence="5">CnexileLFYP112</strain>
    </source>
</reference>
<dbReference type="PROSITE" id="PS51782">
    <property type="entry name" value="LYSM"/>
    <property type="match status" value="2"/>
</dbReference>